<dbReference type="InterPro" id="IPR017853">
    <property type="entry name" value="GH"/>
</dbReference>
<dbReference type="GO" id="GO:0004557">
    <property type="term" value="F:alpha-galactosidase activity"/>
    <property type="evidence" value="ECO:0007669"/>
    <property type="project" value="UniProtKB-EC"/>
</dbReference>
<dbReference type="InterPro" id="IPR002252">
    <property type="entry name" value="Glyco_hydro_36"/>
</dbReference>
<dbReference type="STRING" id="344612.A1C8U9"/>
<accession>A1C8U9</accession>
<dbReference type="GeneID" id="4707287"/>
<dbReference type="SUPFAM" id="SSF51445">
    <property type="entry name" value="(Trans)glycosidases"/>
    <property type="match status" value="1"/>
</dbReference>
<protein>
    <recommendedName>
        <fullName evidence="3">alpha-galactosidase</fullName>
        <ecNumber evidence="3">3.2.1.22</ecNumber>
    </recommendedName>
</protein>
<dbReference type="Pfam" id="PF16875">
    <property type="entry name" value="Glyco_hydro_36N"/>
    <property type="match status" value="1"/>
</dbReference>
<reference evidence="7 8" key="1">
    <citation type="journal article" date="2008" name="PLoS Genet.">
        <title>Genomic islands in the pathogenic filamentous fungus Aspergillus fumigatus.</title>
        <authorList>
            <person name="Fedorova N.D."/>
            <person name="Khaldi N."/>
            <person name="Joardar V.S."/>
            <person name="Maiti R."/>
            <person name="Amedeo P."/>
            <person name="Anderson M.J."/>
            <person name="Crabtree J."/>
            <person name="Silva J.C."/>
            <person name="Badger J.H."/>
            <person name="Albarraq A."/>
            <person name="Angiuoli S."/>
            <person name="Bussey H."/>
            <person name="Bowyer P."/>
            <person name="Cotty P.J."/>
            <person name="Dyer P.S."/>
            <person name="Egan A."/>
            <person name="Galens K."/>
            <person name="Fraser-Liggett C.M."/>
            <person name="Haas B.J."/>
            <person name="Inman J.M."/>
            <person name="Kent R."/>
            <person name="Lemieux S."/>
            <person name="Malavazi I."/>
            <person name="Orvis J."/>
            <person name="Roemer T."/>
            <person name="Ronning C.M."/>
            <person name="Sundaram J.P."/>
            <person name="Sutton G."/>
            <person name="Turner G."/>
            <person name="Venter J.C."/>
            <person name="White O.R."/>
            <person name="Whitty B.R."/>
            <person name="Youngman P."/>
            <person name="Wolfe K.H."/>
            <person name="Goldman G.H."/>
            <person name="Wortman J.R."/>
            <person name="Jiang B."/>
            <person name="Denning D.W."/>
            <person name="Nierman W.C."/>
        </authorList>
    </citation>
    <scope>NUCLEOTIDE SEQUENCE [LARGE SCALE GENOMIC DNA]</scope>
    <source>
        <strain evidence="8">ATCC 1007 / CBS 513.65 / DSM 816 / NCTC 3887 / NRRL 1</strain>
    </source>
</reference>
<gene>
    <name evidence="7" type="ORF">ACLA_044560</name>
</gene>
<keyword evidence="8" id="KW-1185">Reference proteome</keyword>
<comment type="catalytic activity">
    <reaction evidence="1">
        <text>Hydrolysis of terminal, non-reducing alpha-D-galactose residues in alpha-D-galactosides, including galactose oligosaccharides, galactomannans and galactolipids.</text>
        <dbReference type="EC" id="3.2.1.22"/>
    </reaction>
</comment>
<dbReference type="OMA" id="AGWYADD"/>
<dbReference type="Gene3D" id="3.20.20.70">
    <property type="entry name" value="Aldolase class I"/>
    <property type="match status" value="1"/>
</dbReference>
<dbReference type="HOGENOM" id="CLU_018331_0_0_1"/>
<proteinExistence type="predicted"/>
<comment type="subunit">
    <text evidence="2">Homotetramer.</text>
</comment>
<evidence type="ECO:0000256" key="2">
    <source>
        <dbReference type="ARBA" id="ARBA00011881"/>
    </source>
</evidence>
<dbReference type="Proteomes" id="UP000006701">
    <property type="component" value="Unassembled WGS sequence"/>
</dbReference>
<dbReference type="RefSeq" id="XP_001275162.1">
    <property type="nucleotide sequence ID" value="XM_001275161.1"/>
</dbReference>
<dbReference type="AlphaFoldDB" id="A1C8U9"/>
<keyword evidence="4" id="KW-0378">Hydrolase</keyword>
<dbReference type="InterPro" id="IPR013785">
    <property type="entry name" value="Aldolase_TIM"/>
</dbReference>
<dbReference type="OrthoDB" id="5795902at2759"/>
<dbReference type="InterPro" id="IPR050985">
    <property type="entry name" value="Alpha-glycosidase_related"/>
</dbReference>
<evidence type="ECO:0000256" key="1">
    <source>
        <dbReference type="ARBA" id="ARBA00001255"/>
    </source>
</evidence>
<sequence length="757" mass="85323">MGNEAVAKEWWGLGYLYSTKHPSLVQHGTGSTPYNLGIEYDMRSQTITLENTCIRVTVLIDKDGAAYLQEVLPLPAISPTPSSPNFSNSYCYLLEARLAGEGTARNKSSKSLVGSYVGSRLRYQSHEFENRPDSRTLHVRLLDDVTGATVTSHLTIYHGFPVLRATATIQNGGDKDIVVTQLSSLVLGGLSAGSNRWWHEYKLSVPTNSWFREAQWGEHDLPSLGIDDYGVYGRPEYHWGTLGHYSVSNRGTFSTEGHLPMGLLKRNDEKDSWLWQIENNGSWRWEIGDWKDNIYLAAGGPVETDHDWRQRLAPGEQFTTVAVALCHVHDDYQKAFSAITRYRRHMRRKHCDNERLPIIFNDYMNCLMGDPTEDKILALLDPVVQAGAEYFVIDAGWYADDSGWWDDVGQWEPSKKRFPSGFQELLARIEQKGLVPGLWLEPEVIGVRSVVANQLPDEGFFQRDGHRIVEKDRFQLDYRNSAVRKHMSNVIHRLVTEYGVGYFKFDYNIDVTQGTDVNCSSSGSGQLEHNRAYLKWVNELHDQYPHLVIENCSSGAQRMDYAMLAVHALQSSSDQQDPERYPAIVSALPTAVAPEQGAVWAYPQPVWDDELNAMTVVNSLLGRVHLSGRLDLLQPHQFALIKEGMDVYKVIRADLKTAIPFWPLGLPHWHDDWVSLGMSAQTAEGQDSGCYYVAVWRRGGDGSMMLPIRALQGQDMQIQTIYPSALATEVQWVASEGCLVVTIPSELGARLIKLMVN</sequence>
<dbReference type="InterPro" id="IPR031704">
    <property type="entry name" value="Glyco_hydro_36_N"/>
</dbReference>
<dbReference type="PRINTS" id="PR00743">
    <property type="entry name" value="GLHYDRLASE36"/>
</dbReference>
<evidence type="ECO:0000256" key="4">
    <source>
        <dbReference type="ARBA" id="ARBA00022801"/>
    </source>
</evidence>
<feature type="domain" description="Glycosyl hydrolase family 36 N-terminal" evidence="6">
    <location>
        <begin position="119"/>
        <end position="187"/>
    </location>
</feature>
<dbReference type="InterPro" id="IPR038417">
    <property type="entry name" value="Alpga-gal_N_sf"/>
</dbReference>
<dbReference type="PANTHER" id="PTHR43053:SF3">
    <property type="entry name" value="ALPHA-GALACTOSIDASE C-RELATED"/>
    <property type="match status" value="1"/>
</dbReference>
<dbReference type="EMBL" id="DS027046">
    <property type="protein sequence ID" value="EAW13736.1"/>
    <property type="molecule type" value="Genomic_DNA"/>
</dbReference>
<evidence type="ECO:0000313" key="7">
    <source>
        <dbReference type="EMBL" id="EAW13736.1"/>
    </source>
</evidence>
<dbReference type="Pfam" id="PF02065">
    <property type="entry name" value="Melibiase"/>
    <property type="match status" value="1"/>
</dbReference>
<keyword evidence="5" id="KW-0326">Glycosidase</keyword>
<dbReference type="EC" id="3.2.1.22" evidence="3"/>
<name>A1C8U9_ASPCL</name>
<organism evidence="7 8">
    <name type="scientific">Aspergillus clavatus (strain ATCC 1007 / CBS 513.65 / DSM 816 / NCTC 3887 / NRRL 1 / QM 1276 / 107)</name>
    <dbReference type="NCBI Taxonomy" id="344612"/>
    <lineage>
        <taxon>Eukaryota</taxon>
        <taxon>Fungi</taxon>
        <taxon>Dikarya</taxon>
        <taxon>Ascomycota</taxon>
        <taxon>Pezizomycotina</taxon>
        <taxon>Eurotiomycetes</taxon>
        <taxon>Eurotiomycetidae</taxon>
        <taxon>Eurotiales</taxon>
        <taxon>Aspergillaceae</taxon>
        <taxon>Aspergillus</taxon>
        <taxon>Aspergillus subgen. Fumigati</taxon>
    </lineage>
</organism>
<dbReference type="Gene3D" id="2.70.98.60">
    <property type="entry name" value="alpha-galactosidase from lactobacil brevis"/>
    <property type="match status" value="1"/>
</dbReference>
<dbReference type="PANTHER" id="PTHR43053">
    <property type="entry name" value="GLYCOSIDASE FAMILY 31"/>
    <property type="match status" value="1"/>
</dbReference>
<dbReference type="eggNOG" id="ENOG502RS2Y">
    <property type="taxonomic scope" value="Eukaryota"/>
</dbReference>
<evidence type="ECO:0000313" key="8">
    <source>
        <dbReference type="Proteomes" id="UP000006701"/>
    </source>
</evidence>
<evidence type="ECO:0000256" key="3">
    <source>
        <dbReference type="ARBA" id="ARBA00012755"/>
    </source>
</evidence>
<evidence type="ECO:0000259" key="6">
    <source>
        <dbReference type="Pfam" id="PF16875"/>
    </source>
</evidence>
<dbReference type="KEGG" id="act:ACLA_044560"/>
<dbReference type="GO" id="GO:0016052">
    <property type="term" value="P:carbohydrate catabolic process"/>
    <property type="evidence" value="ECO:0007669"/>
    <property type="project" value="InterPro"/>
</dbReference>
<evidence type="ECO:0000256" key="5">
    <source>
        <dbReference type="ARBA" id="ARBA00023295"/>
    </source>
</evidence>
<dbReference type="VEuPathDB" id="FungiDB:ACLA_044560"/>
<dbReference type="CDD" id="cd14791">
    <property type="entry name" value="GH36"/>
    <property type="match status" value="1"/>
</dbReference>